<accession>A0A7S4GCV0</accession>
<dbReference type="EMBL" id="HBJA01128389">
    <property type="protein sequence ID" value="CAE0832920.1"/>
    <property type="molecule type" value="Transcribed_RNA"/>
</dbReference>
<sequence length="101" mass="11060">MIGYDGPHHGWQYATHCSSGQHPLPQQPKAANKAIKEMGLGLNLAHTLSAYDAIDILATDNLSNNVTCTNMAQVRGQLGLWFLVGSHVVERGLSWYFVVLL</sequence>
<reference evidence="1" key="1">
    <citation type="submission" date="2021-01" db="EMBL/GenBank/DDBJ databases">
        <authorList>
            <person name="Corre E."/>
            <person name="Pelletier E."/>
            <person name="Niang G."/>
            <person name="Scheremetjew M."/>
            <person name="Finn R."/>
            <person name="Kale V."/>
            <person name="Holt S."/>
            <person name="Cochrane G."/>
            <person name="Meng A."/>
            <person name="Brown T."/>
            <person name="Cohen L."/>
        </authorList>
    </citation>
    <scope>NUCLEOTIDE SEQUENCE</scope>
    <source>
        <strain evidence="1">CCMP1594</strain>
    </source>
</reference>
<evidence type="ECO:0000313" key="1">
    <source>
        <dbReference type="EMBL" id="CAE0832920.1"/>
    </source>
</evidence>
<organism evidence="1">
    <name type="scientific">Eutreptiella gymnastica</name>
    <dbReference type="NCBI Taxonomy" id="73025"/>
    <lineage>
        <taxon>Eukaryota</taxon>
        <taxon>Discoba</taxon>
        <taxon>Euglenozoa</taxon>
        <taxon>Euglenida</taxon>
        <taxon>Spirocuta</taxon>
        <taxon>Euglenophyceae</taxon>
        <taxon>Eutreptiales</taxon>
        <taxon>Eutreptiaceae</taxon>
        <taxon>Eutreptiella</taxon>
    </lineage>
</organism>
<protein>
    <submittedName>
        <fullName evidence="1">Uncharacterized protein</fullName>
    </submittedName>
</protein>
<name>A0A7S4GCV0_9EUGL</name>
<gene>
    <name evidence="1" type="ORF">EGYM00163_LOCUS44207</name>
</gene>
<dbReference type="AlphaFoldDB" id="A0A7S4GCV0"/>
<proteinExistence type="predicted"/>